<evidence type="ECO:0000256" key="3">
    <source>
        <dbReference type="ARBA" id="ARBA00022741"/>
    </source>
</evidence>
<dbReference type="RefSeq" id="WP_142705249.1">
    <property type="nucleotide sequence ID" value="NZ_VIRS01000009.1"/>
</dbReference>
<dbReference type="InParanoid" id="A0A545AUI3"/>
<dbReference type="FunCoup" id="A0A545AUI3">
    <property type="interactions" value="100"/>
</dbReference>
<dbReference type="InterPro" id="IPR029044">
    <property type="entry name" value="Nucleotide-diphossugar_trans"/>
</dbReference>
<feature type="binding site" evidence="5">
    <location>
        <position position="192"/>
    </location>
    <ligand>
        <name>phosphoenolpyruvate</name>
        <dbReference type="ChEBI" id="CHEBI:58702"/>
    </ligand>
</feature>
<dbReference type="UniPathway" id="UPA00071"/>
<gene>
    <name evidence="5" type="primary">fbiD</name>
    <name evidence="7" type="ORF">FL583_15075</name>
</gene>
<comment type="catalytic activity">
    <reaction evidence="5">
        <text>phosphoenolpyruvate + GTP + H(+) = enolpyruvoyl-2-diphospho-5'-guanosine + diphosphate</text>
        <dbReference type="Rhea" id="RHEA:30519"/>
        <dbReference type="ChEBI" id="CHEBI:15378"/>
        <dbReference type="ChEBI" id="CHEBI:33019"/>
        <dbReference type="ChEBI" id="CHEBI:37565"/>
        <dbReference type="ChEBI" id="CHEBI:58702"/>
        <dbReference type="ChEBI" id="CHEBI:143701"/>
        <dbReference type="EC" id="2.7.7.105"/>
    </reaction>
</comment>
<dbReference type="GO" id="GO:0043814">
    <property type="term" value="F:phospholactate guanylyltransferase activity"/>
    <property type="evidence" value="ECO:0007669"/>
    <property type="project" value="InterPro"/>
</dbReference>
<dbReference type="InterPro" id="IPR002835">
    <property type="entry name" value="CofC"/>
</dbReference>
<comment type="caution">
    <text evidence="7">The sequence shown here is derived from an EMBL/GenBank/DDBJ whole genome shotgun (WGS) entry which is preliminary data.</text>
</comment>
<organism evidence="7 8">
    <name type="scientific">Cryptosporangium phraense</name>
    <dbReference type="NCBI Taxonomy" id="2593070"/>
    <lineage>
        <taxon>Bacteria</taxon>
        <taxon>Bacillati</taxon>
        <taxon>Actinomycetota</taxon>
        <taxon>Actinomycetes</taxon>
        <taxon>Cryptosporangiales</taxon>
        <taxon>Cryptosporangiaceae</taxon>
        <taxon>Cryptosporangium</taxon>
    </lineage>
</organism>
<evidence type="ECO:0000259" key="6">
    <source>
        <dbReference type="Pfam" id="PF12804"/>
    </source>
</evidence>
<dbReference type="SUPFAM" id="SSF53448">
    <property type="entry name" value="Nucleotide-diphospho-sugar transferases"/>
    <property type="match status" value="1"/>
</dbReference>
<dbReference type="EMBL" id="VIRS01000009">
    <property type="protein sequence ID" value="TQS44255.1"/>
    <property type="molecule type" value="Genomic_DNA"/>
</dbReference>
<name>A0A545AUI3_9ACTN</name>
<comment type="function">
    <text evidence="5">Guanylyltransferase that catalyzes the activation of phosphoenolpyruvate (PEP) as enolpyruvoyl-2-diphospho-5'-guanosine, via the condensation of PEP with GTP. It is involved in the biosynthesis of coenzyme F420, a hydride carrier cofactor.</text>
</comment>
<evidence type="ECO:0000256" key="2">
    <source>
        <dbReference type="ARBA" id="ARBA00022695"/>
    </source>
</evidence>
<keyword evidence="1 5" id="KW-0808">Transferase</keyword>
<dbReference type="Gene3D" id="3.90.550.10">
    <property type="entry name" value="Spore Coat Polysaccharide Biosynthesis Protein SpsA, Chain A"/>
    <property type="match status" value="1"/>
</dbReference>
<keyword evidence="3 5" id="KW-0547">Nucleotide-binding</keyword>
<evidence type="ECO:0000256" key="4">
    <source>
        <dbReference type="ARBA" id="ARBA00023134"/>
    </source>
</evidence>
<comment type="pathway">
    <text evidence="5">Cofactor biosynthesis; coenzyme F420 biosynthesis.</text>
</comment>
<dbReference type="Proteomes" id="UP000317982">
    <property type="component" value="Unassembled WGS sequence"/>
</dbReference>
<protein>
    <recommendedName>
        <fullName evidence="5">Phosphoenolpyruvate guanylyltransferase</fullName>
        <shortName evidence="5">PEP guanylyltransferase</shortName>
        <ecNumber evidence="5">2.7.7.105</ecNumber>
    </recommendedName>
</protein>
<dbReference type="InterPro" id="IPR025877">
    <property type="entry name" value="MobA-like_NTP_Trfase"/>
</dbReference>
<accession>A0A545AUI3</accession>
<dbReference type="AlphaFoldDB" id="A0A545AUI3"/>
<feature type="binding site" evidence="5">
    <location>
        <position position="195"/>
    </location>
    <ligand>
        <name>phosphoenolpyruvate</name>
        <dbReference type="ChEBI" id="CHEBI:58702"/>
    </ligand>
</feature>
<reference evidence="7 8" key="1">
    <citation type="submission" date="2019-07" db="EMBL/GenBank/DDBJ databases">
        <title>Cryptosporangium phraense sp. nov., isolated from plant litter.</title>
        <authorList>
            <person name="Suriyachadkun C."/>
        </authorList>
    </citation>
    <scope>NUCLEOTIDE SEQUENCE [LARGE SCALE GENOMIC DNA]</scope>
    <source>
        <strain evidence="7 8">A-T 5661</strain>
    </source>
</reference>
<dbReference type="GO" id="GO:0052645">
    <property type="term" value="P:F420-0 metabolic process"/>
    <property type="evidence" value="ECO:0007669"/>
    <property type="project" value="UniProtKB-UniRule"/>
</dbReference>
<sequence>MTGWSIVTPVKPLGLAKSRLRATLPAAAALSAYYLSGPDPFGALDGDFGLPGDGDADWHAAIALAMALDTVTALLGAVRVDRVVVVTDDPVATAALGDLGAVCVRDAPADGLNAALRQGASVAALLSATDGRGRAGTASVGADLPALKSTDLDAALRAAERLGARAFVPDATGTGTTLLAAPGRLALEPAYGPGSALLHARDGALDLTSSLVVPSLRQDVDTAADLDAVRSLGLGPRTAALLEIGVSSDGQKAPTPARTAPIHI</sequence>
<dbReference type="OrthoDB" id="9151145at2"/>
<feature type="binding site" evidence="5">
    <location>
        <position position="176"/>
    </location>
    <ligand>
        <name>phosphoenolpyruvate</name>
        <dbReference type="ChEBI" id="CHEBI:58702"/>
    </ligand>
</feature>
<evidence type="ECO:0000256" key="5">
    <source>
        <dbReference type="HAMAP-Rule" id="MF_02114"/>
    </source>
</evidence>
<dbReference type="PANTHER" id="PTHR40392:SF1">
    <property type="entry name" value="2-PHOSPHO-L-LACTATE GUANYLYLTRANSFERASE"/>
    <property type="match status" value="1"/>
</dbReference>
<dbReference type="Pfam" id="PF12804">
    <property type="entry name" value="NTP_transf_3"/>
    <property type="match status" value="1"/>
</dbReference>
<dbReference type="EC" id="2.7.7.105" evidence="5"/>
<keyword evidence="2 5" id="KW-0548">Nucleotidyltransferase</keyword>
<evidence type="ECO:0000256" key="1">
    <source>
        <dbReference type="ARBA" id="ARBA00022679"/>
    </source>
</evidence>
<proteinExistence type="inferred from homology"/>
<evidence type="ECO:0000313" key="8">
    <source>
        <dbReference type="Proteomes" id="UP000317982"/>
    </source>
</evidence>
<dbReference type="HAMAP" id="MF_02114">
    <property type="entry name" value="CofC"/>
    <property type="match status" value="1"/>
</dbReference>
<dbReference type="PANTHER" id="PTHR40392">
    <property type="entry name" value="2-PHOSPHO-L-LACTATE GUANYLYLTRANSFERASE"/>
    <property type="match status" value="1"/>
</dbReference>
<feature type="domain" description="MobA-like NTP transferase" evidence="6">
    <location>
        <begin position="68"/>
        <end position="185"/>
    </location>
</feature>
<dbReference type="GO" id="GO:0005525">
    <property type="term" value="F:GTP binding"/>
    <property type="evidence" value="ECO:0007669"/>
    <property type="project" value="UniProtKB-KW"/>
</dbReference>
<keyword evidence="8" id="KW-1185">Reference proteome</keyword>
<keyword evidence="4 5" id="KW-0342">GTP-binding</keyword>
<evidence type="ECO:0000313" key="7">
    <source>
        <dbReference type="EMBL" id="TQS44255.1"/>
    </source>
</evidence>
<comment type="similarity">
    <text evidence="5">Belongs to the CofC family.</text>
</comment>